<protein>
    <submittedName>
        <fullName evidence="2">Uncharacterized protein</fullName>
    </submittedName>
</protein>
<reference evidence="2" key="1">
    <citation type="submission" date="2023-03" db="EMBL/GenBank/DDBJ databases">
        <title>Massive genome expansion in bonnet fungi (Mycena s.s.) driven by repeated elements and novel gene families across ecological guilds.</title>
        <authorList>
            <consortium name="Lawrence Berkeley National Laboratory"/>
            <person name="Harder C.B."/>
            <person name="Miyauchi S."/>
            <person name="Viragh M."/>
            <person name="Kuo A."/>
            <person name="Thoen E."/>
            <person name="Andreopoulos B."/>
            <person name="Lu D."/>
            <person name="Skrede I."/>
            <person name="Drula E."/>
            <person name="Henrissat B."/>
            <person name="Morin E."/>
            <person name="Kohler A."/>
            <person name="Barry K."/>
            <person name="LaButti K."/>
            <person name="Morin E."/>
            <person name="Salamov A."/>
            <person name="Lipzen A."/>
            <person name="Mereny Z."/>
            <person name="Hegedus B."/>
            <person name="Baldrian P."/>
            <person name="Stursova M."/>
            <person name="Weitz H."/>
            <person name="Taylor A."/>
            <person name="Grigoriev I.V."/>
            <person name="Nagy L.G."/>
            <person name="Martin F."/>
            <person name="Kauserud H."/>
        </authorList>
    </citation>
    <scope>NUCLEOTIDE SEQUENCE</scope>
    <source>
        <strain evidence="2">CBHHK067</strain>
    </source>
</reference>
<accession>A0AAD7D8T8</accession>
<dbReference type="AlphaFoldDB" id="A0AAD7D8T8"/>
<sequence>MRRAFSFDAHRSEPPTPTRNSDPQLLNHFSYLSSQRPQLSSAPPFILQSSLIDASPAAGYILRDIS</sequence>
<keyword evidence="3" id="KW-1185">Reference proteome</keyword>
<evidence type="ECO:0000313" key="3">
    <source>
        <dbReference type="Proteomes" id="UP001221757"/>
    </source>
</evidence>
<evidence type="ECO:0000313" key="2">
    <source>
        <dbReference type="EMBL" id="KAJ7683769.1"/>
    </source>
</evidence>
<evidence type="ECO:0000256" key="1">
    <source>
        <dbReference type="SAM" id="MobiDB-lite"/>
    </source>
</evidence>
<dbReference type="Proteomes" id="UP001221757">
    <property type="component" value="Unassembled WGS sequence"/>
</dbReference>
<name>A0AAD7D8T8_MYCRO</name>
<gene>
    <name evidence="2" type="ORF">B0H17DRAFT_1073583</name>
</gene>
<dbReference type="EMBL" id="JARKIE010000105">
    <property type="protein sequence ID" value="KAJ7683769.1"/>
    <property type="molecule type" value="Genomic_DNA"/>
</dbReference>
<feature type="region of interest" description="Disordered" evidence="1">
    <location>
        <begin position="1"/>
        <end position="25"/>
    </location>
</feature>
<proteinExistence type="predicted"/>
<comment type="caution">
    <text evidence="2">The sequence shown here is derived from an EMBL/GenBank/DDBJ whole genome shotgun (WGS) entry which is preliminary data.</text>
</comment>
<organism evidence="2 3">
    <name type="scientific">Mycena rosella</name>
    <name type="common">Pink bonnet</name>
    <name type="synonym">Agaricus rosellus</name>
    <dbReference type="NCBI Taxonomy" id="1033263"/>
    <lineage>
        <taxon>Eukaryota</taxon>
        <taxon>Fungi</taxon>
        <taxon>Dikarya</taxon>
        <taxon>Basidiomycota</taxon>
        <taxon>Agaricomycotina</taxon>
        <taxon>Agaricomycetes</taxon>
        <taxon>Agaricomycetidae</taxon>
        <taxon>Agaricales</taxon>
        <taxon>Marasmiineae</taxon>
        <taxon>Mycenaceae</taxon>
        <taxon>Mycena</taxon>
    </lineage>
</organism>